<evidence type="ECO:0000256" key="2">
    <source>
        <dbReference type="ARBA" id="ARBA00023315"/>
    </source>
</evidence>
<dbReference type="InterPro" id="IPR016181">
    <property type="entry name" value="Acyl_CoA_acyltransferase"/>
</dbReference>
<dbReference type="PATRIC" id="fig|1423722.3.peg.102"/>
<name>A0A0R1GWG5_9LACO</name>
<dbReference type="Gene3D" id="3.40.630.30">
    <property type="match status" value="1"/>
</dbReference>
<organism evidence="4 5">
    <name type="scientific">Amylolactobacillus amylotrophicus DSM 20534</name>
    <dbReference type="NCBI Taxonomy" id="1423722"/>
    <lineage>
        <taxon>Bacteria</taxon>
        <taxon>Bacillati</taxon>
        <taxon>Bacillota</taxon>
        <taxon>Bacilli</taxon>
        <taxon>Lactobacillales</taxon>
        <taxon>Lactobacillaceae</taxon>
        <taxon>Amylolactobacillus</taxon>
    </lineage>
</organism>
<reference evidence="4 5" key="1">
    <citation type="journal article" date="2015" name="Genome Announc.">
        <title>Expanding the biotechnology potential of lactobacilli through comparative genomics of 213 strains and associated genera.</title>
        <authorList>
            <person name="Sun Z."/>
            <person name="Harris H.M."/>
            <person name="McCann A."/>
            <person name="Guo C."/>
            <person name="Argimon S."/>
            <person name="Zhang W."/>
            <person name="Yang X."/>
            <person name="Jeffery I.B."/>
            <person name="Cooney J.C."/>
            <person name="Kagawa T.F."/>
            <person name="Liu W."/>
            <person name="Song Y."/>
            <person name="Salvetti E."/>
            <person name="Wrobel A."/>
            <person name="Rasinkangas P."/>
            <person name="Parkhill J."/>
            <person name="Rea M.C."/>
            <person name="O'Sullivan O."/>
            <person name="Ritari J."/>
            <person name="Douillard F.P."/>
            <person name="Paul Ross R."/>
            <person name="Yang R."/>
            <person name="Briner A.E."/>
            <person name="Felis G.E."/>
            <person name="de Vos W.M."/>
            <person name="Barrangou R."/>
            <person name="Klaenhammer T.R."/>
            <person name="Caufield P.W."/>
            <person name="Cui Y."/>
            <person name="Zhang H."/>
            <person name="O'Toole P.W."/>
        </authorList>
    </citation>
    <scope>NUCLEOTIDE SEQUENCE [LARGE SCALE GENOMIC DNA]</scope>
    <source>
        <strain evidence="4 5">DSM 20534</strain>
    </source>
</reference>
<dbReference type="CDD" id="cd04301">
    <property type="entry name" value="NAT_SF"/>
    <property type="match status" value="2"/>
</dbReference>
<evidence type="ECO:0000259" key="3">
    <source>
        <dbReference type="PROSITE" id="PS51186"/>
    </source>
</evidence>
<dbReference type="Pfam" id="PF00583">
    <property type="entry name" value="Acetyltransf_1"/>
    <property type="match status" value="2"/>
</dbReference>
<proteinExistence type="predicted"/>
<dbReference type="InterPro" id="IPR000182">
    <property type="entry name" value="GNAT_dom"/>
</dbReference>
<dbReference type="AlphaFoldDB" id="A0A0R1GWG5"/>
<dbReference type="PROSITE" id="PS51186">
    <property type="entry name" value="GNAT"/>
    <property type="match status" value="2"/>
</dbReference>
<sequence length="292" mass="32952">MNTITTNNLTHSQQIQINELVTAAQQHDGTKRLPFVSNMYNYFPEMQNDILAYEGDALVGVAAIYADVRPDDAGTEVFLIVHPEYRRQGVATELRKQVEATLKQFGYSKYSFVTERRFLDANPEFIKNTNLEINPATEFQLSMNPPTTPLPTDDELELSVMTKDLIPAMVKLSRRAFGGEEETEKPGPQHYINTMAKPEMLIYVLKKNGVLLGSTSVDMSDGYYLFSLEIDPDYQNNGYGTELVKLAVNELTKREPRILTLGVDADNPRALHVYQKAGFSIETEIVYLNAKI</sequence>
<dbReference type="SUPFAM" id="SSF55729">
    <property type="entry name" value="Acyl-CoA N-acyltransferases (Nat)"/>
    <property type="match status" value="1"/>
</dbReference>
<accession>A0A0R1GWG5</accession>
<dbReference type="PANTHER" id="PTHR43877">
    <property type="entry name" value="AMINOALKYLPHOSPHONATE N-ACETYLTRANSFERASE-RELATED-RELATED"/>
    <property type="match status" value="1"/>
</dbReference>
<dbReference type="RefSeq" id="WP_054744951.1">
    <property type="nucleotide sequence ID" value="NZ_AZCV01000001.1"/>
</dbReference>
<gene>
    <name evidence="4" type="ORF">FC62_GL000100</name>
</gene>
<feature type="domain" description="N-acetyltransferase" evidence="3">
    <location>
        <begin position="156"/>
        <end position="292"/>
    </location>
</feature>
<evidence type="ECO:0000313" key="5">
    <source>
        <dbReference type="Proteomes" id="UP000050909"/>
    </source>
</evidence>
<dbReference type="EMBL" id="AZCV01000001">
    <property type="protein sequence ID" value="KRK38416.1"/>
    <property type="molecule type" value="Genomic_DNA"/>
</dbReference>
<keyword evidence="1 4" id="KW-0808">Transferase</keyword>
<evidence type="ECO:0000313" key="4">
    <source>
        <dbReference type="EMBL" id="KRK38416.1"/>
    </source>
</evidence>
<keyword evidence="2" id="KW-0012">Acyltransferase</keyword>
<dbReference type="GO" id="GO:0016747">
    <property type="term" value="F:acyltransferase activity, transferring groups other than amino-acyl groups"/>
    <property type="evidence" value="ECO:0007669"/>
    <property type="project" value="InterPro"/>
</dbReference>
<protein>
    <submittedName>
        <fullName evidence="4">Acetyltransferasegnat family</fullName>
    </submittedName>
</protein>
<evidence type="ECO:0000256" key="1">
    <source>
        <dbReference type="ARBA" id="ARBA00022679"/>
    </source>
</evidence>
<dbReference type="Proteomes" id="UP000050909">
    <property type="component" value="Unassembled WGS sequence"/>
</dbReference>
<comment type="caution">
    <text evidence="4">The sequence shown here is derived from an EMBL/GenBank/DDBJ whole genome shotgun (WGS) entry which is preliminary data.</text>
</comment>
<feature type="domain" description="N-acetyltransferase" evidence="3">
    <location>
        <begin position="4"/>
        <end position="144"/>
    </location>
</feature>
<dbReference type="InterPro" id="IPR050832">
    <property type="entry name" value="Bact_Acetyltransf"/>
</dbReference>
<keyword evidence="5" id="KW-1185">Reference proteome</keyword>